<sequence>MPSLSPTMTEGNVARWLKKEDDKVSPGEVLCEIETDKATVEMECMEEGYLAKIVHGDGAKEIKVGEGLQNESKVG</sequence>
<evidence type="ECO:0000256" key="2">
    <source>
        <dbReference type="ARBA" id="ARBA00022946"/>
    </source>
</evidence>
<reference evidence="4" key="1">
    <citation type="submission" date="2018-02" db="EMBL/GenBank/DDBJ databases">
        <authorList>
            <person name="Cohen D.B."/>
            <person name="Kent A.D."/>
        </authorList>
    </citation>
    <scope>NUCLEOTIDE SEQUENCE</scope>
</reference>
<dbReference type="EMBL" id="OIVN01001444">
    <property type="protein sequence ID" value="SPC93993.1"/>
    <property type="molecule type" value="Genomic_DNA"/>
</dbReference>
<dbReference type="Gene3D" id="2.40.50.100">
    <property type="match status" value="1"/>
</dbReference>
<dbReference type="Pfam" id="PF00364">
    <property type="entry name" value="Biotin_lipoyl"/>
    <property type="match status" value="1"/>
</dbReference>
<dbReference type="GO" id="GO:0006086">
    <property type="term" value="P:pyruvate decarboxylation to acetyl-CoA"/>
    <property type="evidence" value="ECO:0007669"/>
    <property type="project" value="InterPro"/>
</dbReference>
<protein>
    <recommendedName>
        <fullName evidence="3">Lipoyl-binding domain-containing protein</fullName>
    </recommendedName>
</protein>
<accession>A0A2N9G3D9</accession>
<dbReference type="SUPFAM" id="SSF51230">
    <property type="entry name" value="Single hybrid motif"/>
    <property type="match status" value="1"/>
</dbReference>
<proteinExistence type="predicted"/>
<dbReference type="PANTHER" id="PTHR23151:SF90">
    <property type="entry name" value="DIHYDROLIPOYLLYSINE-RESIDUE ACETYLTRANSFERASE COMPONENT OF PYRUVATE DEHYDROGENASE COMPLEX, MITOCHONDRIAL-RELATED"/>
    <property type="match status" value="1"/>
</dbReference>
<dbReference type="GO" id="GO:0004742">
    <property type="term" value="F:dihydrolipoyllysine-residue acetyltransferase activity"/>
    <property type="evidence" value="ECO:0007669"/>
    <property type="project" value="TreeGrafter"/>
</dbReference>
<organism evidence="4">
    <name type="scientific">Fagus sylvatica</name>
    <name type="common">Beechnut</name>
    <dbReference type="NCBI Taxonomy" id="28930"/>
    <lineage>
        <taxon>Eukaryota</taxon>
        <taxon>Viridiplantae</taxon>
        <taxon>Streptophyta</taxon>
        <taxon>Embryophyta</taxon>
        <taxon>Tracheophyta</taxon>
        <taxon>Spermatophyta</taxon>
        <taxon>Magnoliopsida</taxon>
        <taxon>eudicotyledons</taxon>
        <taxon>Gunneridae</taxon>
        <taxon>Pentapetalae</taxon>
        <taxon>rosids</taxon>
        <taxon>fabids</taxon>
        <taxon>Fagales</taxon>
        <taxon>Fagaceae</taxon>
        <taxon>Fagus</taxon>
    </lineage>
</organism>
<feature type="domain" description="Lipoyl-binding" evidence="3">
    <location>
        <begin position="1"/>
        <end position="75"/>
    </location>
</feature>
<dbReference type="GO" id="GO:0045254">
    <property type="term" value="C:pyruvate dehydrogenase complex"/>
    <property type="evidence" value="ECO:0007669"/>
    <property type="project" value="InterPro"/>
</dbReference>
<keyword evidence="1" id="KW-0450">Lipoyl</keyword>
<gene>
    <name evidence="4" type="ORF">FSB_LOCUS21875</name>
</gene>
<dbReference type="InterPro" id="IPR045257">
    <property type="entry name" value="E2/Pdx1"/>
</dbReference>
<dbReference type="PROSITE" id="PS50968">
    <property type="entry name" value="BIOTINYL_LIPOYL"/>
    <property type="match status" value="1"/>
</dbReference>
<dbReference type="AlphaFoldDB" id="A0A2N9G3D9"/>
<dbReference type="FunFam" id="2.40.50.100:FF:000010">
    <property type="entry name" value="Acetyltransferase component of pyruvate dehydrogenase complex"/>
    <property type="match status" value="1"/>
</dbReference>
<evidence type="ECO:0000259" key="3">
    <source>
        <dbReference type="PROSITE" id="PS50968"/>
    </source>
</evidence>
<dbReference type="InterPro" id="IPR000089">
    <property type="entry name" value="Biotin_lipoyl"/>
</dbReference>
<dbReference type="PANTHER" id="PTHR23151">
    <property type="entry name" value="DIHYDROLIPOAMIDE ACETYL/SUCCINYL-TRANSFERASE-RELATED"/>
    <property type="match status" value="1"/>
</dbReference>
<dbReference type="PROSITE" id="PS00189">
    <property type="entry name" value="LIPOYL"/>
    <property type="match status" value="1"/>
</dbReference>
<evidence type="ECO:0000313" key="4">
    <source>
        <dbReference type="EMBL" id="SPC93993.1"/>
    </source>
</evidence>
<dbReference type="InterPro" id="IPR003016">
    <property type="entry name" value="2-oxoA_DH_lipoyl-BS"/>
</dbReference>
<keyword evidence="2" id="KW-0809">Transit peptide</keyword>
<dbReference type="CDD" id="cd06849">
    <property type="entry name" value="lipoyl_domain"/>
    <property type="match status" value="1"/>
</dbReference>
<evidence type="ECO:0000256" key="1">
    <source>
        <dbReference type="ARBA" id="ARBA00022823"/>
    </source>
</evidence>
<dbReference type="InterPro" id="IPR011053">
    <property type="entry name" value="Single_hybrid_motif"/>
</dbReference>
<name>A0A2N9G3D9_FAGSY</name>